<evidence type="ECO:0000313" key="2">
    <source>
        <dbReference type="Proteomes" id="UP001054821"/>
    </source>
</evidence>
<dbReference type="Proteomes" id="UP001054821">
    <property type="component" value="Chromosome 1"/>
</dbReference>
<comment type="caution">
    <text evidence="1">The sequence shown here is derived from an EMBL/GenBank/DDBJ whole genome shotgun (WGS) entry which is preliminary data.</text>
</comment>
<organism evidence="1 2">
    <name type="scientific">Prunus dulcis</name>
    <name type="common">Almond</name>
    <name type="synonym">Amygdalus dulcis</name>
    <dbReference type="NCBI Taxonomy" id="3755"/>
    <lineage>
        <taxon>Eukaryota</taxon>
        <taxon>Viridiplantae</taxon>
        <taxon>Streptophyta</taxon>
        <taxon>Embryophyta</taxon>
        <taxon>Tracheophyta</taxon>
        <taxon>Spermatophyta</taxon>
        <taxon>Magnoliopsida</taxon>
        <taxon>eudicotyledons</taxon>
        <taxon>Gunneridae</taxon>
        <taxon>Pentapetalae</taxon>
        <taxon>rosids</taxon>
        <taxon>fabids</taxon>
        <taxon>Rosales</taxon>
        <taxon>Rosaceae</taxon>
        <taxon>Amygdaloideae</taxon>
        <taxon>Amygdaleae</taxon>
        <taxon>Prunus</taxon>
    </lineage>
</organism>
<dbReference type="EMBL" id="JAJFAZ020000001">
    <property type="protein sequence ID" value="KAI5348733.1"/>
    <property type="molecule type" value="Genomic_DNA"/>
</dbReference>
<proteinExistence type="predicted"/>
<protein>
    <submittedName>
        <fullName evidence="1">Uncharacterized protein</fullName>
    </submittedName>
</protein>
<evidence type="ECO:0000313" key="1">
    <source>
        <dbReference type="EMBL" id="KAI5348733.1"/>
    </source>
</evidence>
<reference evidence="1 2" key="1">
    <citation type="journal article" date="2022" name="G3 (Bethesda)">
        <title>Whole-genome sequence and methylome profiling of the almond [Prunus dulcis (Mill.) D.A. Webb] cultivar 'Nonpareil'.</title>
        <authorList>
            <person name="D'Amico-Willman K.M."/>
            <person name="Ouma W.Z."/>
            <person name="Meulia T."/>
            <person name="Sideli G.M."/>
            <person name="Gradziel T.M."/>
            <person name="Fresnedo-Ramirez J."/>
        </authorList>
    </citation>
    <scope>NUCLEOTIDE SEQUENCE [LARGE SCALE GENOMIC DNA]</scope>
    <source>
        <strain evidence="1">Clone GOH B32 T37-40</strain>
    </source>
</reference>
<keyword evidence="2" id="KW-1185">Reference proteome</keyword>
<gene>
    <name evidence="1" type="ORF">L3X38_001620</name>
</gene>
<dbReference type="AlphaFoldDB" id="A0AAD4WSW2"/>
<sequence length="118" mass="13086">MWDSWECLLRSTRVSADIPVESSRLSCKIPFLRRGIGKACRTYVLTIKWRIGLEAPAICRAELTSLGHRGTLGAELVVDTEDSVLEYSDSLRAFEGKSSSKSFVVELESADSKSTEVE</sequence>
<accession>A0AAD4WSW2</accession>
<name>A0AAD4WSW2_PRUDU</name>